<keyword evidence="3" id="KW-1185">Reference proteome</keyword>
<dbReference type="PANTHER" id="PTHR47718">
    <property type="entry name" value="OS01G0519700 PROTEIN"/>
    <property type="match status" value="1"/>
</dbReference>
<comment type="caution">
    <text evidence="2">The sequence shown here is derived from an EMBL/GenBank/DDBJ whole genome shotgun (WGS) entry which is preliminary data.</text>
</comment>
<reference evidence="2 3" key="1">
    <citation type="journal article" date="2017" name="Nat. Commun.">
        <title>Genome assembly with in vitro proximity ligation data and whole-genome triplication in lettuce.</title>
        <authorList>
            <person name="Reyes-Chin-Wo S."/>
            <person name="Wang Z."/>
            <person name="Yang X."/>
            <person name="Kozik A."/>
            <person name="Arikit S."/>
            <person name="Song C."/>
            <person name="Xia L."/>
            <person name="Froenicke L."/>
            <person name="Lavelle D.O."/>
            <person name="Truco M.J."/>
            <person name="Xia R."/>
            <person name="Zhu S."/>
            <person name="Xu C."/>
            <person name="Xu H."/>
            <person name="Xu X."/>
            <person name="Cox K."/>
            <person name="Korf I."/>
            <person name="Meyers B.C."/>
            <person name="Michelmore R.W."/>
        </authorList>
    </citation>
    <scope>NUCLEOTIDE SEQUENCE [LARGE SCALE GENOMIC DNA]</scope>
    <source>
        <strain evidence="3">cv. Salinas</strain>
        <tissue evidence="2">Seedlings</tissue>
    </source>
</reference>
<proteinExistence type="predicted"/>
<evidence type="ECO:0000259" key="1">
    <source>
        <dbReference type="Pfam" id="PF10551"/>
    </source>
</evidence>
<dbReference type="InterPro" id="IPR018289">
    <property type="entry name" value="MULE_transposase_dom"/>
</dbReference>
<feature type="domain" description="MULE transposase" evidence="1">
    <location>
        <begin position="282"/>
        <end position="348"/>
    </location>
</feature>
<name>A0A9R1ULV2_LACSA</name>
<dbReference type="Proteomes" id="UP000235145">
    <property type="component" value="Unassembled WGS sequence"/>
</dbReference>
<dbReference type="Pfam" id="PF10551">
    <property type="entry name" value="MULE"/>
    <property type="match status" value="1"/>
</dbReference>
<sequence>MDEPMSSKNMCLCFSNCLQGEVIASSSLKKLGQKSVEVVDEYVEQSSHQNQICSFSGECCTSSNDAMSSSMMSTSCVLDFYMSGPLHDIRPDVPIEFKPTKSMRFKDVDEGVNFYKRYVEKAGFDVRMITLRKRDGYTINKFNRMVKNRKAKIIVKHVKGIDEYWFDKFQENHNHDLEDKFHLKSTRTISYSEKEFIVQAFTVKMGATKAYKLKLTLKGSFQHVRGNVVDYRNFKTNMGSIIGLRDSQLIVNKMNDWKNNYPNYSFYYKCDENKMSCLLVQHFIQTTGLLNIKDVNLYKWLLEQFLKSHSNRQPLLVLTDQDPALKQAVDSVFCHSKHRFYVWHIMKKLPKITDFKKRFNKLVWDMYIECDEPLMKEFNLEDERWFKVIFKNKEAWVPAYFSDFQCAG</sequence>
<accession>A0A9R1ULV2</accession>
<evidence type="ECO:0000313" key="3">
    <source>
        <dbReference type="Proteomes" id="UP000235145"/>
    </source>
</evidence>
<protein>
    <recommendedName>
        <fullName evidence="1">MULE transposase domain-containing protein</fullName>
    </recommendedName>
</protein>
<evidence type="ECO:0000313" key="2">
    <source>
        <dbReference type="EMBL" id="KAJ0189509.1"/>
    </source>
</evidence>
<dbReference type="PANTHER" id="PTHR47718:SF12">
    <property type="entry name" value="PROTEIN FAR1-RELATED SEQUENCE"/>
    <property type="match status" value="1"/>
</dbReference>
<dbReference type="EMBL" id="NBSK02000008">
    <property type="protein sequence ID" value="KAJ0189509.1"/>
    <property type="molecule type" value="Genomic_DNA"/>
</dbReference>
<gene>
    <name evidence="2" type="ORF">LSAT_V11C800440650</name>
</gene>
<organism evidence="2 3">
    <name type="scientific">Lactuca sativa</name>
    <name type="common">Garden lettuce</name>
    <dbReference type="NCBI Taxonomy" id="4236"/>
    <lineage>
        <taxon>Eukaryota</taxon>
        <taxon>Viridiplantae</taxon>
        <taxon>Streptophyta</taxon>
        <taxon>Embryophyta</taxon>
        <taxon>Tracheophyta</taxon>
        <taxon>Spermatophyta</taxon>
        <taxon>Magnoliopsida</taxon>
        <taxon>eudicotyledons</taxon>
        <taxon>Gunneridae</taxon>
        <taxon>Pentapetalae</taxon>
        <taxon>asterids</taxon>
        <taxon>campanulids</taxon>
        <taxon>Asterales</taxon>
        <taxon>Asteraceae</taxon>
        <taxon>Cichorioideae</taxon>
        <taxon>Cichorieae</taxon>
        <taxon>Lactucinae</taxon>
        <taxon>Lactuca</taxon>
    </lineage>
</organism>
<dbReference type="AlphaFoldDB" id="A0A9R1ULV2"/>